<accession>A0A2S4KYV0</accession>
<dbReference type="PROSITE" id="PS00086">
    <property type="entry name" value="CYTOCHROME_P450"/>
    <property type="match status" value="1"/>
</dbReference>
<keyword evidence="6" id="KW-0560">Oxidoreductase</keyword>
<evidence type="ECO:0000313" key="8">
    <source>
        <dbReference type="EMBL" id="POR35327.1"/>
    </source>
</evidence>
<keyword evidence="7" id="KW-0472">Membrane</keyword>
<comment type="caution">
    <text evidence="8">The sequence shown here is derived from an EMBL/GenBank/DDBJ whole genome shotgun (WGS) entry which is preliminary data.</text>
</comment>
<dbReference type="PANTHER" id="PTHR24305">
    <property type="entry name" value="CYTOCHROME P450"/>
    <property type="match status" value="1"/>
</dbReference>
<keyword evidence="3 5" id="KW-0479">Metal-binding</keyword>
<protein>
    <submittedName>
        <fullName evidence="8">Cytochrome P450 oxidoreductase</fullName>
    </submittedName>
</protein>
<dbReference type="PRINTS" id="PR00463">
    <property type="entry name" value="EP450I"/>
</dbReference>
<evidence type="ECO:0000256" key="5">
    <source>
        <dbReference type="PIRSR" id="PIRSR602401-1"/>
    </source>
</evidence>
<dbReference type="Pfam" id="PF00067">
    <property type="entry name" value="p450"/>
    <property type="match status" value="1"/>
</dbReference>
<dbReference type="SUPFAM" id="SSF48264">
    <property type="entry name" value="Cytochrome P450"/>
    <property type="match status" value="1"/>
</dbReference>
<evidence type="ECO:0000256" key="4">
    <source>
        <dbReference type="ARBA" id="ARBA00023004"/>
    </source>
</evidence>
<dbReference type="InterPro" id="IPR017972">
    <property type="entry name" value="Cyt_P450_CS"/>
</dbReference>
<dbReference type="CDD" id="cd11061">
    <property type="entry name" value="CYP67-like"/>
    <property type="match status" value="1"/>
</dbReference>
<dbReference type="GO" id="GO:0016705">
    <property type="term" value="F:oxidoreductase activity, acting on paired donors, with incorporation or reduction of molecular oxygen"/>
    <property type="evidence" value="ECO:0007669"/>
    <property type="project" value="InterPro"/>
</dbReference>
<dbReference type="Gene3D" id="1.10.630.10">
    <property type="entry name" value="Cytochrome P450"/>
    <property type="match status" value="1"/>
</dbReference>
<dbReference type="EMBL" id="PKSG01000450">
    <property type="protein sequence ID" value="POR35327.1"/>
    <property type="molecule type" value="Genomic_DNA"/>
</dbReference>
<dbReference type="STRING" id="94208.A0A2S4KYV0"/>
<dbReference type="AlphaFoldDB" id="A0A2S4KYV0"/>
<dbReference type="InterPro" id="IPR036396">
    <property type="entry name" value="Cyt_P450_sf"/>
</dbReference>
<proteinExistence type="inferred from homology"/>
<evidence type="ECO:0000256" key="2">
    <source>
        <dbReference type="ARBA" id="ARBA00022617"/>
    </source>
</evidence>
<comment type="similarity">
    <text evidence="6">Belongs to the cytochrome P450 family.</text>
</comment>
<feature type="transmembrane region" description="Helical" evidence="7">
    <location>
        <begin position="6"/>
        <end position="28"/>
    </location>
</feature>
<evidence type="ECO:0000256" key="6">
    <source>
        <dbReference type="RuleBase" id="RU000461"/>
    </source>
</evidence>
<name>A0A2S4KYV0_9HYPO</name>
<comment type="cofactor">
    <cofactor evidence="1 5">
        <name>heme</name>
        <dbReference type="ChEBI" id="CHEBI:30413"/>
    </cofactor>
</comment>
<feature type="binding site" description="axial binding residue" evidence="5">
    <location>
        <position position="463"/>
    </location>
    <ligand>
        <name>heme</name>
        <dbReference type="ChEBI" id="CHEBI:30413"/>
    </ligand>
    <ligandPart>
        <name>Fe</name>
        <dbReference type="ChEBI" id="CHEBI:18248"/>
    </ligandPart>
</feature>
<keyword evidence="7" id="KW-0812">Transmembrane</keyword>
<dbReference type="PANTHER" id="PTHR24305:SF172">
    <property type="entry name" value="P450, PUTATIVE (EUROFUNG)-RELATED"/>
    <property type="match status" value="1"/>
</dbReference>
<dbReference type="InterPro" id="IPR001128">
    <property type="entry name" value="Cyt_P450"/>
</dbReference>
<evidence type="ECO:0000256" key="3">
    <source>
        <dbReference type="ARBA" id="ARBA00022723"/>
    </source>
</evidence>
<keyword evidence="7" id="KW-1133">Transmembrane helix</keyword>
<dbReference type="GO" id="GO:0020037">
    <property type="term" value="F:heme binding"/>
    <property type="evidence" value="ECO:0007669"/>
    <property type="project" value="InterPro"/>
</dbReference>
<reference evidence="8 9" key="1">
    <citation type="submission" date="2018-01" db="EMBL/GenBank/DDBJ databases">
        <title>Harnessing the power of phylogenomics to disentangle the directionality and signatures of interkingdom host jumping in the parasitic fungal genus Tolypocladium.</title>
        <authorList>
            <person name="Quandt C.A."/>
            <person name="Patterson W."/>
            <person name="Spatafora J.W."/>
        </authorList>
    </citation>
    <scope>NUCLEOTIDE SEQUENCE [LARGE SCALE GENOMIC DNA]</scope>
    <source>
        <strain evidence="8 9">NRBC 100945</strain>
    </source>
</reference>
<dbReference type="PRINTS" id="PR00385">
    <property type="entry name" value="P450"/>
</dbReference>
<dbReference type="InterPro" id="IPR002401">
    <property type="entry name" value="Cyt_P450_E_grp-I"/>
</dbReference>
<sequence>MYGLQVLAGAVALLFIRYLIYPVVYYYVDRKCLRRYPNMSAFSGITNIPFMIEASRGFRSHRLAELHKKHPVVRIGPNSLSYGSVGAIKDIYGHGTKCSKDDFYALVSGTHFHLADVIDKAEHQRKRKVLSSAYAISNLEGWEHKVTDKIERLVKHFDAHCTNPLAKDHTPDPSELTVDYRAWTNFFTMDAILDIGLSQPAGFLDRGDDEVVCERVDGSTCTVGYRDVLHSQMTAQSQLIWAYDWYHLLSSWSRVFSNKFRTLLGKGAHFDGIVLHQLRKRFKRYQEGEILQDFFQALMENRYGTPHMLPWGELAAELSIMLNAGSVSTAIAINNTMYLLLKHPRCLAKLREEIDSVCDESEAALPYEKVKYLPYLRACVDEAMRVLPPTSFGLPRKTPPEGCAILGEFVAGNTSVSMSSYVAHRDSQVFCDPELFLPERWLGEEGKTLQPYFITFSAGARGCIGRNISYLEQLTLTASMVHRYEFALPSSTWEQHRYEHFNLVPGPMPLKIWKRPKSADD</sequence>
<dbReference type="InterPro" id="IPR050121">
    <property type="entry name" value="Cytochrome_P450_monoxygenase"/>
</dbReference>
<keyword evidence="9" id="KW-1185">Reference proteome</keyword>
<gene>
    <name evidence="8" type="ORF">TPAR_04458</name>
</gene>
<keyword evidence="6" id="KW-0503">Monooxygenase</keyword>
<dbReference type="GO" id="GO:0005506">
    <property type="term" value="F:iron ion binding"/>
    <property type="evidence" value="ECO:0007669"/>
    <property type="project" value="InterPro"/>
</dbReference>
<keyword evidence="2 5" id="KW-0349">Heme</keyword>
<organism evidence="8 9">
    <name type="scientific">Tolypocladium paradoxum</name>
    <dbReference type="NCBI Taxonomy" id="94208"/>
    <lineage>
        <taxon>Eukaryota</taxon>
        <taxon>Fungi</taxon>
        <taxon>Dikarya</taxon>
        <taxon>Ascomycota</taxon>
        <taxon>Pezizomycotina</taxon>
        <taxon>Sordariomycetes</taxon>
        <taxon>Hypocreomycetidae</taxon>
        <taxon>Hypocreales</taxon>
        <taxon>Ophiocordycipitaceae</taxon>
        <taxon>Tolypocladium</taxon>
    </lineage>
</organism>
<keyword evidence="4 5" id="KW-0408">Iron</keyword>
<evidence type="ECO:0000256" key="7">
    <source>
        <dbReference type="SAM" id="Phobius"/>
    </source>
</evidence>
<dbReference type="Proteomes" id="UP000237481">
    <property type="component" value="Unassembled WGS sequence"/>
</dbReference>
<evidence type="ECO:0000313" key="9">
    <source>
        <dbReference type="Proteomes" id="UP000237481"/>
    </source>
</evidence>
<dbReference type="OrthoDB" id="2789670at2759"/>
<dbReference type="GO" id="GO:0004497">
    <property type="term" value="F:monooxygenase activity"/>
    <property type="evidence" value="ECO:0007669"/>
    <property type="project" value="UniProtKB-KW"/>
</dbReference>
<evidence type="ECO:0000256" key="1">
    <source>
        <dbReference type="ARBA" id="ARBA00001971"/>
    </source>
</evidence>